<dbReference type="Proteomes" id="UP000475532">
    <property type="component" value="Unassembled WGS sequence"/>
</dbReference>
<evidence type="ECO:0000259" key="4">
    <source>
        <dbReference type="PROSITE" id="PS50075"/>
    </source>
</evidence>
<keyword evidence="1" id="KW-0596">Phosphopantetheine</keyword>
<dbReference type="AlphaFoldDB" id="A0A6L9QKS2"/>
<protein>
    <submittedName>
        <fullName evidence="5">Acyl carrier protein</fullName>
    </submittedName>
</protein>
<dbReference type="InterPro" id="IPR050091">
    <property type="entry name" value="PKS_NRPS_Biosynth_Enz"/>
</dbReference>
<sequence length="94" mass="10366">ARRLAGLGRAEQRRLVVDAVRDLVAAVLGHANRDAIGPEDSFFELGLDSLTALQIRNRLTDAIGLRLPVRVFYSNPTSTMLADYLYRQLTGAPE</sequence>
<proteinExistence type="predicted"/>
<evidence type="ECO:0000256" key="3">
    <source>
        <dbReference type="ARBA" id="ARBA00022679"/>
    </source>
</evidence>
<dbReference type="PROSITE" id="PS50075">
    <property type="entry name" value="CARRIER"/>
    <property type="match status" value="1"/>
</dbReference>
<dbReference type="EMBL" id="JAAGLI010000592">
    <property type="protein sequence ID" value="NEA25343.1"/>
    <property type="molecule type" value="Genomic_DNA"/>
</dbReference>
<dbReference type="InterPro" id="IPR036736">
    <property type="entry name" value="ACP-like_sf"/>
</dbReference>
<comment type="caution">
    <text evidence="5">The sequence shown here is derived from an EMBL/GenBank/DDBJ whole genome shotgun (WGS) entry which is preliminary data.</text>
</comment>
<evidence type="ECO:0000313" key="5">
    <source>
        <dbReference type="EMBL" id="NEA25343.1"/>
    </source>
</evidence>
<accession>A0A6L9QKS2</accession>
<feature type="domain" description="Carrier" evidence="4">
    <location>
        <begin position="14"/>
        <end position="89"/>
    </location>
</feature>
<dbReference type="GO" id="GO:0006633">
    <property type="term" value="P:fatty acid biosynthetic process"/>
    <property type="evidence" value="ECO:0007669"/>
    <property type="project" value="TreeGrafter"/>
</dbReference>
<dbReference type="InterPro" id="IPR020806">
    <property type="entry name" value="PKS_PP-bd"/>
</dbReference>
<dbReference type="SUPFAM" id="SSF47336">
    <property type="entry name" value="ACP-like"/>
    <property type="match status" value="1"/>
</dbReference>
<dbReference type="Gene3D" id="1.10.1200.10">
    <property type="entry name" value="ACP-like"/>
    <property type="match status" value="1"/>
</dbReference>
<dbReference type="Pfam" id="PF00550">
    <property type="entry name" value="PP-binding"/>
    <property type="match status" value="1"/>
</dbReference>
<keyword evidence="2" id="KW-0597">Phosphoprotein</keyword>
<evidence type="ECO:0000313" key="6">
    <source>
        <dbReference type="Proteomes" id="UP000475532"/>
    </source>
</evidence>
<dbReference type="GO" id="GO:0031177">
    <property type="term" value="F:phosphopantetheine binding"/>
    <property type="evidence" value="ECO:0007669"/>
    <property type="project" value="InterPro"/>
</dbReference>
<dbReference type="SMART" id="SM00823">
    <property type="entry name" value="PKS_PP"/>
    <property type="match status" value="1"/>
</dbReference>
<dbReference type="InterPro" id="IPR009081">
    <property type="entry name" value="PP-bd_ACP"/>
</dbReference>
<dbReference type="RefSeq" id="WP_163059213.1">
    <property type="nucleotide sequence ID" value="NZ_JAAGLI010000592.1"/>
</dbReference>
<evidence type="ECO:0000256" key="2">
    <source>
        <dbReference type="ARBA" id="ARBA00022553"/>
    </source>
</evidence>
<dbReference type="PROSITE" id="PS00012">
    <property type="entry name" value="PHOSPHOPANTETHEINE"/>
    <property type="match status" value="1"/>
</dbReference>
<dbReference type="GO" id="GO:0004312">
    <property type="term" value="F:fatty acid synthase activity"/>
    <property type="evidence" value="ECO:0007669"/>
    <property type="project" value="TreeGrafter"/>
</dbReference>
<reference evidence="5 6" key="1">
    <citation type="submission" date="2020-01" db="EMBL/GenBank/DDBJ databases">
        <title>Insect and environment-associated Actinomycetes.</title>
        <authorList>
            <person name="Currrie C."/>
            <person name="Chevrette M."/>
            <person name="Carlson C."/>
            <person name="Stubbendieck R."/>
            <person name="Wendt-Pienkowski E."/>
        </authorList>
    </citation>
    <scope>NUCLEOTIDE SEQUENCE [LARGE SCALE GENOMIC DNA]</scope>
    <source>
        <strain evidence="5 6">SID10258</strain>
    </source>
</reference>
<organism evidence="5 6">
    <name type="scientific">Actinomadura bangladeshensis</name>
    <dbReference type="NCBI Taxonomy" id="453573"/>
    <lineage>
        <taxon>Bacteria</taxon>
        <taxon>Bacillati</taxon>
        <taxon>Actinomycetota</taxon>
        <taxon>Actinomycetes</taxon>
        <taxon>Streptosporangiales</taxon>
        <taxon>Thermomonosporaceae</taxon>
        <taxon>Actinomadura</taxon>
    </lineage>
</organism>
<dbReference type="PANTHER" id="PTHR43775:SF51">
    <property type="entry name" value="INACTIVE PHENOLPHTHIOCEROL SYNTHESIS POLYKETIDE SYNTHASE TYPE I PKS1-RELATED"/>
    <property type="match status" value="1"/>
</dbReference>
<feature type="non-terminal residue" evidence="5">
    <location>
        <position position="1"/>
    </location>
</feature>
<gene>
    <name evidence="5" type="ORF">G3I70_23065</name>
</gene>
<dbReference type="InterPro" id="IPR006162">
    <property type="entry name" value="Ppantetheine_attach_site"/>
</dbReference>
<dbReference type="PANTHER" id="PTHR43775">
    <property type="entry name" value="FATTY ACID SYNTHASE"/>
    <property type="match status" value="1"/>
</dbReference>
<keyword evidence="3" id="KW-0808">Transferase</keyword>
<dbReference type="SMART" id="SM01294">
    <property type="entry name" value="PKS_PP_betabranch"/>
    <property type="match status" value="1"/>
</dbReference>
<name>A0A6L9QKS2_9ACTN</name>
<evidence type="ECO:0000256" key="1">
    <source>
        <dbReference type="ARBA" id="ARBA00022450"/>
    </source>
</evidence>